<dbReference type="PANTHER" id="PTHR34580:SF1">
    <property type="entry name" value="PROTEIN PAFC"/>
    <property type="match status" value="1"/>
</dbReference>
<reference evidence="4 5" key="1">
    <citation type="submission" date="2021-03" db="EMBL/GenBank/DDBJ databases">
        <title>Antimicrobial resistance genes in bacteria isolated from Japanese honey, and their potential for conferring macrolide and lincosamide resistance in the American foulbrood pathogen Paenibacillus larvae.</title>
        <authorList>
            <person name="Okamoto M."/>
            <person name="Kumagai M."/>
            <person name="Kanamori H."/>
            <person name="Takamatsu D."/>
        </authorList>
    </citation>
    <scope>NUCLEOTIDE SEQUENCE [LARGE SCALE GENOMIC DNA]</scope>
    <source>
        <strain evidence="4 5">J1TS3</strain>
    </source>
</reference>
<dbReference type="Pfam" id="PF25583">
    <property type="entry name" value="WCX"/>
    <property type="match status" value="1"/>
</dbReference>
<keyword evidence="2" id="KW-0804">Transcription</keyword>
<dbReference type="InterPro" id="IPR051534">
    <property type="entry name" value="CBASS_pafABC_assoc_protein"/>
</dbReference>
<dbReference type="EMBL" id="BOQT01000001">
    <property type="protein sequence ID" value="GIN18886.1"/>
    <property type="molecule type" value="Genomic_DNA"/>
</dbReference>
<proteinExistence type="predicted"/>
<dbReference type="PROSITE" id="PS52050">
    <property type="entry name" value="WYL"/>
    <property type="match status" value="1"/>
</dbReference>
<sequence>MKLDRLLAMTMILINRDRVRAQELAETFNVSVRTIYRDIDTLCQAGIPVITFQGTNGGIGLMEGYRLDKNILTDGELQAIAIALKSVSTSYDDTNTKSVLEKITSLTEQNQESIFIDFSPWGGNPLLKKKISLLKEAITATNCVNFCYLKPNGEKMDREVEPHTLVLKGRSWYLYGYCLNRNDFRLFKLTRMKNVCMNEKKFVRREIQLAESPWDLDWYDPKNIVSLKIIFDESIRRSMDEMFEDEQMTVDHKTGKCQIIIEMPENDWLYGFLLSFLDNVEVVEPMHVRNRLKQLSQNIYRKYK</sequence>
<dbReference type="InterPro" id="IPR001034">
    <property type="entry name" value="DeoR_HTH"/>
</dbReference>
<dbReference type="PANTHER" id="PTHR34580">
    <property type="match status" value="1"/>
</dbReference>
<accession>A0ABQ4JZB9</accession>
<dbReference type="InterPro" id="IPR026881">
    <property type="entry name" value="WYL_dom"/>
</dbReference>
<dbReference type="PROSITE" id="PS51000">
    <property type="entry name" value="HTH_DEOR_2"/>
    <property type="match status" value="1"/>
</dbReference>
<gene>
    <name evidence="4" type="primary">yobV</name>
    <name evidence="4" type="ORF">J1TS3_00200</name>
</gene>
<dbReference type="InterPro" id="IPR036388">
    <property type="entry name" value="WH-like_DNA-bd_sf"/>
</dbReference>
<keyword evidence="5" id="KW-1185">Reference proteome</keyword>
<evidence type="ECO:0000313" key="4">
    <source>
        <dbReference type="EMBL" id="GIN18886.1"/>
    </source>
</evidence>
<evidence type="ECO:0000256" key="2">
    <source>
        <dbReference type="ARBA" id="ARBA00023163"/>
    </source>
</evidence>
<keyword evidence="1" id="KW-0805">Transcription regulation</keyword>
<dbReference type="Pfam" id="PF13280">
    <property type="entry name" value="WYL"/>
    <property type="match status" value="1"/>
</dbReference>
<comment type="caution">
    <text evidence="4">The sequence shown here is derived from an EMBL/GenBank/DDBJ whole genome shotgun (WGS) entry which is preliminary data.</text>
</comment>
<feature type="domain" description="HTH deoR-type" evidence="3">
    <location>
        <begin position="2"/>
        <end position="57"/>
    </location>
</feature>
<dbReference type="InterPro" id="IPR028349">
    <property type="entry name" value="PafC-like"/>
</dbReference>
<dbReference type="SUPFAM" id="SSF46785">
    <property type="entry name" value="Winged helix' DNA-binding domain"/>
    <property type="match status" value="1"/>
</dbReference>
<dbReference type="Proteomes" id="UP000680279">
    <property type="component" value="Unassembled WGS sequence"/>
</dbReference>
<organism evidence="4 5">
    <name type="scientific">Siminovitchia fordii</name>
    <dbReference type="NCBI Taxonomy" id="254759"/>
    <lineage>
        <taxon>Bacteria</taxon>
        <taxon>Bacillati</taxon>
        <taxon>Bacillota</taxon>
        <taxon>Bacilli</taxon>
        <taxon>Bacillales</taxon>
        <taxon>Bacillaceae</taxon>
        <taxon>Siminovitchia</taxon>
    </lineage>
</organism>
<dbReference type="Gene3D" id="1.10.10.10">
    <property type="entry name" value="Winged helix-like DNA-binding domain superfamily/Winged helix DNA-binding domain"/>
    <property type="match status" value="1"/>
</dbReference>
<evidence type="ECO:0000256" key="1">
    <source>
        <dbReference type="ARBA" id="ARBA00023015"/>
    </source>
</evidence>
<evidence type="ECO:0000259" key="3">
    <source>
        <dbReference type="PROSITE" id="PS51000"/>
    </source>
</evidence>
<dbReference type="Pfam" id="PF08279">
    <property type="entry name" value="HTH_11"/>
    <property type="match status" value="1"/>
</dbReference>
<dbReference type="InterPro" id="IPR036390">
    <property type="entry name" value="WH_DNA-bd_sf"/>
</dbReference>
<dbReference type="SMART" id="SM00420">
    <property type="entry name" value="HTH_DEOR"/>
    <property type="match status" value="1"/>
</dbReference>
<dbReference type="RefSeq" id="WP_212961836.1">
    <property type="nucleotide sequence ID" value="NZ_BOQT01000001.1"/>
</dbReference>
<protein>
    <submittedName>
        <fullName evidence="4">HTH-type transcriptional regulator YobV</fullName>
    </submittedName>
</protein>
<evidence type="ECO:0000313" key="5">
    <source>
        <dbReference type="Proteomes" id="UP000680279"/>
    </source>
</evidence>
<dbReference type="InterPro" id="IPR013196">
    <property type="entry name" value="HTH_11"/>
</dbReference>
<name>A0ABQ4JZB9_9BACI</name>
<dbReference type="InterPro" id="IPR057727">
    <property type="entry name" value="WCX_dom"/>
</dbReference>
<dbReference type="PIRSF" id="PIRSF016838">
    <property type="entry name" value="PafC"/>
    <property type="match status" value="1"/>
</dbReference>